<dbReference type="Gene3D" id="2.120.10.30">
    <property type="entry name" value="TolB, C-terminal domain"/>
    <property type="match status" value="1"/>
</dbReference>
<evidence type="ECO:0000256" key="2">
    <source>
        <dbReference type="PROSITE-ProRule" id="PRU00504"/>
    </source>
</evidence>
<keyword evidence="3" id="KW-0472">Membrane</keyword>
<comment type="caution">
    <text evidence="4">The sequence shown here is derived from an EMBL/GenBank/DDBJ whole genome shotgun (WGS) entry which is preliminary data.</text>
</comment>
<dbReference type="GO" id="GO:0008270">
    <property type="term" value="F:zinc ion binding"/>
    <property type="evidence" value="ECO:0007669"/>
    <property type="project" value="UniProtKB-KW"/>
</dbReference>
<keyword evidence="1" id="KW-0677">Repeat</keyword>
<dbReference type="AlphaFoldDB" id="A0A813UQ18"/>
<reference evidence="4" key="1">
    <citation type="submission" date="2021-02" db="EMBL/GenBank/DDBJ databases">
        <authorList>
            <person name="Nowell W R."/>
        </authorList>
    </citation>
    <scope>NUCLEOTIDE SEQUENCE</scope>
</reference>
<keyword evidence="3" id="KW-0812">Transmembrane</keyword>
<dbReference type="InterPro" id="IPR001258">
    <property type="entry name" value="NHL_repeat"/>
</dbReference>
<dbReference type="SUPFAM" id="SSF81321">
    <property type="entry name" value="Family A G protein-coupled receptor-like"/>
    <property type="match status" value="1"/>
</dbReference>
<dbReference type="InterPro" id="IPR050952">
    <property type="entry name" value="TRIM-NHL_E3_ligases"/>
</dbReference>
<protein>
    <recommendedName>
        <fullName evidence="6">NHL repeat containing protein</fullName>
    </recommendedName>
</protein>
<name>A0A813UQ18_9BILA</name>
<proteinExistence type="predicted"/>
<accession>A0A813UQ18</accession>
<dbReference type="Gene3D" id="1.20.1070.10">
    <property type="entry name" value="Rhodopsin 7-helix transmembrane proteins"/>
    <property type="match status" value="1"/>
</dbReference>
<dbReference type="SUPFAM" id="SSF101898">
    <property type="entry name" value="NHL repeat"/>
    <property type="match status" value="1"/>
</dbReference>
<evidence type="ECO:0000313" key="5">
    <source>
        <dbReference type="Proteomes" id="UP000663860"/>
    </source>
</evidence>
<dbReference type="PANTHER" id="PTHR24104:SF25">
    <property type="entry name" value="PROTEIN LIN-41"/>
    <property type="match status" value="1"/>
</dbReference>
<gene>
    <name evidence="4" type="ORF">IZO911_LOCUS8637</name>
</gene>
<sequence length="601" mass="63957">MSALSDCSTTVWASNATTIVGSPTGIADFNSTLLNGLIGIAVGTNDSIYVMDHGTYFRMQLFYPGSQLGIAIFNATFGSDLNQLSAVNALYIDVSGNIYILDTGNNRVTKWAPGASTGILVAGGNGQGSSLRKLSNPYDLFVEPNTSYIWIVDYNNCRIVKWINTSTATLAAGAGCGTQASQFYYPTGLFVDTSDSNTLYVADYWNHRIQKWLYGASSGTTVAGQSGVSGSALNQLNKPYTLTVDTSGSLYIVDYGNNRIVLWLLGATSGIVIGGTGVAGVLPDQLNSPYTVRLDSTGALIVTDHAPNTTSSSTTSVLTNSTPIATASQNTTMAVPFTTKSLTTSANNPTIILSASTLIANSVTVSATVSASAIVTPTTTVSTSTLITTSITVSTSAINTPSTKVSTSALVTPSATVPTSAIAISSTKVSTSAITTSSTTVSTSTLVTTSQNSNSTNTITQLSSTRATSSLSSNHSFATPYRNLQHISHRAIPLVRRELDKQLTTMILAEALSEVIFVTPTCILNLINYLIGNSSDPFTVALISFFRNLTGIFYYIHFVSPFYIYFCASKRFRQQLIYVLFKVHYNRWRHQRVVDVANIDI</sequence>
<organism evidence="4 5">
    <name type="scientific">Adineta steineri</name>
    <dbReference type="NCBI Taxonomy" id="433720"/>
    <lineage>
        <taxon>Eukaryota</taxon>
        <taxon>Metazoa</taxon>
        <taxon>Spiralia</taxon>
        <taxon>Gnathifera</taxon>
        <taxon>Rotifera</taxon>
        <taxon>Eurotatoria</taxon>
        <taxon>Bdelloidea</taxon>
        <taxon>Adinetida</taxon>
        <taxon>Adinetidae</taxon>
        <taxon>Adineta</taxon>
    </lineage>
</organism>
<feature type="repeat" description="NHL" evidence="2">
    <location>
        <begin position="176"/>
        <end position="215"/>
    </location>
</feature>
<feature type="transmembrane region" description="Helical" evidence="3">
    <location>
        <begin position="506"/>
        <end position="531"/>
    </location>
</feature>
<evidence type="ECO:0008006" key="6">
    <source>
        <dbReference type="Google" id="ProtNLM"/>
    </source>
</evidence>
<feature type="transmembrane region" description="Helical" evidence="3">
    <location>
        <begin position="551"/>
        <end position="568"/>
    </location>
</feature>
<dbReference type="PROSITE" id="PS51125">
    <property type="entry name" value="NHL"/>
    <property type="match status" value="1"/>
</dbReference>
<evidence type="ECO:0000256" key="3">
    <source>
        <dbReference type="SAM" id="Phobius"/>
    </source>
</evidence>
<evidence type="ECO:0000313" key="4">
    <source>
        <dbReference type="EMBL" id="CAF0833038.1"/>
    </source>
</evidence>
<dbReference type="CDD" id="cd05819">
    <property type="entry name" value="NHL"/>
    <property type="match status" value="1"/>
</dbReference>
<dbReference type="Proteomes" id="UP000663860">
    <property type="component" value="Unassembled WGS sequence"/>
</dbReference>
<dbReference type="Pfam" id="PF01436">
    <property type="entry name" value="NHL"/>
    <property type="match status" value="1"/>
</dbReference>
<dbReference type="InterPro" id="IPR011042">
    <property type="entry name" value="6-blade_b-propeller_TolB-like"/>
</dbReference>
<dbReference type="Gene3D" id="2.40.10.500">
    <property type="match status" value="1"/>
</dbReference>
<keyword evidence="3" id="KW-1133">Transmembrane helix</keyword>
<feature type="transmembrane region" description="Helical" evidence="3">
    <location>
        <begin position="260"/>
        <end position="282"/>
    </location>
</feature>
<evidence type="ECO:0000256" key="1">
    <source>
        <dbReference type="ARBA" id="ARBA00022737"/>
    </source>
</evidence>
<dbReference type="PANTHER" id="PTHR24104">
    <property type="entry name" value="E3 UBIQUITIN-PROTEIN LIGASE NHLRC1-RELATED"/>
    <property type="match status" value="1"/>
</dbReference>
<dbReference type="EMBL" id="CAJNOE010000059">
    <property type="protein sequence ID" value="CAF0833038.1"/>
    <property type="molecule type" value="Genomic_DNA"/>
</dbReference>